<evidence type="ECO:0000256" key="8">
    <source>
        <dbReference type="HAMAP-Rule" id="MF_00158"/>
    </source>
</evidence>
<dbReference type="Pfam" id="PF02569">
    <property type="entry name" value="Pantoate_ligase"/>
    <property type="match status" value="1"/>
</dbReference>
<dbReference type="GO" id="GO:0005829">
    <property type="term" value="C:cytosol"/>
    <property type="evidence" value="ECO:0007669"/>
    <property type="project" value="TreeGrafter"/>
</dbReference>
<evidence type="ECO:0000256" key="7">
    <source>
        <dbReference type="ARBA" id="ARBA00048258"/>
    </source>
</evidence>
<dbReference type="SUPFAM" id="SSF52374">
    <property type="entry name" value="Nucleotidylyl transferase"/>
    <property type="match status" value="1"/>
</dbReference>
<keyword evidence="6 8" id="KW-0067">ATP-binding</keyword>
<reference evidence="9" key="2">
    <citation type="submission" date="2020-09" db="EMBL/GenBank/DDBJ databases">
        <authorList>
            <person name="Sun Q."/>
            <person name="Kim S."/>
        </authorList>
    </citation>
    <scope>NUCLEOTIDE SEQUENCE</scope>
    <source>
        <strain evidence="9">KCTC 12113</strain>
    </source>
</reference>
<evidence type="ECO:0000256" key="4">
    <source>
        <dbReference type="ARBA" id="ARBA00022655"/>
    </source>
</evidence>
<evidence type="ECO:0000256" key="1">
    <source>
        <dbReference type="ARBA" id="ARBA00004990"/>
    </source>
</evidence>
<dbReference type="Proteomes" id="UP000634668">
    <property type="component" value="Unassembled WGS sequence"/>
</dbReference>
<keyword evidence="10" id="KW-1185">Reference proteome</keyword>
<comment type="caution">
    <text evidence="9">The sequence shown here is derived from an EMBL/GenBank/DDBJ whole genome shotgun (WGS) entry which is preliminary data.</text>
</comment>
<dbReference type="InterPro" id="IPR042176">
    <property type="entry name" value="Pantoate_ligase_C"/>
</dbReference>
<dbReference type="NCBIfam" id="TIGR00125">
    <property type="entry name" value="cyt_tran_rel"/>
    <property type="match status" value="1"/>
</dbReference>
<feature type="binding site" evidence="8">
    <location>
        <begin position="185"/>
        <end position="188"/>
    </location>
    <ligand>
        <name>ATP</name>
        <dbReference type="ChEBI" id="CHEBI:30616"/>
    </ligand>
</feature>
<dbReference type="GO" id="GO:0004592">
    <property type="term" value="F:pantoate-beta-alanine ligase activity"/>
    <property type="evidence" value="ECO:0007669"/>
    <property type="project" value="UniProtKB-UniRule"/>
</dbReference>
<comment type="similarity">
    <text evidence="2 8">Belongs to the pantothenate synthetase family.</text>
</comment>
<proteinExistence type="inferred from homology"/>
<reference evidence="9" key="1">
    <citation type="journal article" date="2014" name="Int. J. Syst. Evol. Microbiol.">
        <title>Complete genome sequence of Corynebacterium casei LMG S-19264T (=DSM 44701T), isolated from a smear-ripened cheese.</title>
        <authorList>
            <consortium name="US DOE Joint Genome Institute (JGI-PGF)"/>
            <person name="Walter F."/>
            <person name="Albersmeier A."/>
            <person name="Kalinowski J."/>
            <person name="Ruckert C."/>
        </authorList>
    </citation>
    <scope>NUCLEOTIDE SEQUENCE</scope>
    <source>
        <strain evidence="9">KCTC 12113</strain>
    </source>
</reference>
<protein>
    <recommendedName>
        <fullName evidence="8">Pantothenate synthetase</fullName>
        <shortName evidence="8">PS</shortName>
        <ecNumber evidence="8">6.3.2.1</ecNumber>
    </recommendedName>
    <alternativeName>
        <fullName evidence="8">Pantoate--beta-alanine ligase</fullName>
    </alternativeName>
    <alternativeName>
        <fullName evidence="8">Pantoate-activating enzyme</fullName>
    </alternativeName>
</protein>
<evidence type="ECO:0000256" key="5">
    <source>
        <dbReference type="ARBA" id="ARBA00022741"/>
    </source>
</evidence>
<evidence type="ECO:0000256" key="2">
    <source>
        <dbReference type="ARBA" id="ARBA00009256"/>
    </source>
</evidence>
<feature type="binding site" evidence="8">
    <location>
        <position position="154"/>
    </location>
    <ligand>
        <name>(R)-pantoate</name>
        <dbReference type="ChEBI" id="CHEBI:15980"/>
    </ligand>
</feature>
<dbReference type="EMBL" id="BMWP01000039">
    <property type="protein sequence ID" value="GGW49262.1"/>
    <property type="molecule type" value="Genomic_DNA"/>
</dbReference>
<dbReference type="CDD" id="cd00560">
    <property type="entry name" value="PanC"/>
    <property type="match status" value="1"/>
</dbReference>
<dbReference type="GO" id="GO:0015940">
    <property type="term" value="P:pantothenate biosynthetic process"/>
    <property type="evidence" value="ECO:0007669"/>
    <property type="project" value="UniProtKB-UniRule"/>
</dbReference>
<dbReference type="GO" id="GO:0005524">
    <property type="term" value="F:ATP binding"/>
    <property type="evidence" value="ECO:0007669"/>
    <property type="project" value="UniProtKB-KW"/>
</dbReference>
<dbReference type="Gene3D" id="3.40.50.620">
    <property type="entry name" value="HUPs"/>
    <property type="match status" value="1"/>
</dbReference>
<comment type="subunit">
    <text evidence="8">Homodimer.</text>
</comment>
<evidence type="ECO:0000313" key="9">
    <source>
        <dbReference type="EMBL" id="GGW49262.1"/>
    </source>
</evidence>
<comment type="pathway">
    <text evidence="1 8">Cofactor biosynthesis; (R)-pantothenate biosynthesis; (R)-pantothenate from (R)-pantoate and beta-alanine: step 1/1.</text>
</comment>
<dbReference type="HAMAP" id="MF_00158">
    <property type="entry name" value="PanC"/>
    <property type="match status" value="1"/>
</dbReference>
<dbReference type="Gene3D" id="3.30.1300.10">
    <property type="entry name" value="Pantoate-beta-alanine ligase, C-terminal domain"/>
    <property type="match status" value="1"/>
</dbReference>
<feature type="binding site" evidence="8">
    <location>
        <begin position="29"/>
        <end position="36"/>
    </location>
    <ligand>
        <name>ATP</name>
        <dbReference type="ChEBI" id="CHEBI:30616"/>
    </ligand>
</feature>
<keyword evidence="3 8" id="KW-0436">Ligase</keyword>
<feature type="binding site" evidence="8">
    <location>
        <position position="60"/>
    </location>
    <ligand>
        <name>beta-alanine</name>
        <dbReference type="ChEBI" id="CHEBI:57966"/>
    </ligand>
</feature>
<dbReference type="EC" id="6.3.2.1" evidence="8"/>
<comment type="miscellaneous">
    <text evidence="8">The reaction proceeds by a bi uni uni bi ping pong mechanism.</text>
</comment>
<dbReference type="PANTHER" id="PTHR21299">
    <property type="entry name" value="CYTIDYLATE KINASE/PANTOATE-BETA-ALANINE LIGASE"/>
    <property type="match status" value="1"/>
</dbReference>
<feature type="binding site" evidence="8">
    <location>
        <begin position="148"/>
        <end position="151"/>
    </location>
    <ligand>
        <name>ATP</name>
        <dbReference type="ChEBI" id="CHEBI:30616"/>
    </ligand>
</feature>
<feature type="binding site" evidence="8">
    <location>
        <position position="60"/>
    </location>
    <ligand>
        <name>(R)-pantoate</name>
        <dbReference type="ChEBI" id="CHEBI:15980"/>
    </ligand>
</feature>
<dbReference type="RefSeq" id="WP_026814710.1">
    <property type="nucleotide sequence ID" value="NZ_BMWP01000039.1"/>
</dbReference>
<keyword evidence="5 8" id="KW-0547">Nucleotide-binding</keyword>
<evidence type="ECO:0000256" key="6">
    <source>
        <dbReference type="ARBA" id="ARBA00022840"/>
    </source>
</evidence>
<dbReference type="AlphaFoldDB" id="A0A918J5G4"/>
<gene>
    <name evidence="8 9" type="primary">panC</name>
    <name evidence="9" type="ORF">GCM10007383_36530</name>
</gene>
<keyword evidence="4 8" id="KW-0566">Pantothenate biosynthesis</keyword>
<feature type="active site" description="Proton donor" evidence="8">
    <location>
        <position position="36"/>
    </location>
</feature>
<evidence type="ECO:0000313" key="10">
    <source>
        <dbReference type="Proteomes" id="UP000634668"/>
    </source>
</evidence>
<comment type="function">
    <text evidence="8">Catalyzes the condensation of pantoate with beta-alanine in an ATP-dependent reaction via a pantoyl-adenylate intermediate.</text>
</comment>
<feature type="binding site" evidence="8">
    <location>
        <position position="177"/>
    </location>
    <ligand>
        <name>ATP</name>
        <dbReference type="ChEBI" id="CHEBI:30616"/>
    </ligand>
</feature>
<comment type="subcellular location">
    <subcellularLocation>
        <location evidence="8">Cytoplasm</location>
    </subcellularLocation>
</comment>
<name>A0A918J5G4_9FLAO</name>
<organism evidence="9 10">
    <name type="scientific">Arenibacter certesii</name>
    <dbReference type="NCBI Taxonomy" id="228955"/>
    <lineage>
        <taxon>Bacteria</taxon>
        <taxon>Pseudomonadati</taxon>
        <taxon>Bacteroidota</taxon>
        <taxon>Flavobacteriia</taxon>
        <taxon>Flavobacteriales</taxon>
        <taxon>Flavobacteriaceae</taxon>
        <taxon>Arenibacter</taxon>
    </lineage>
</organism>
<dbReference type="InterPro" id="IPR014729">
    <property type="entry name" value="Rossmann-like_a/b/a_fold"/>
</dbReference>
<accession>A0A918J5G4</accession>
<keyword evidence="8" id="KW-0963">Cytoplasm</keyword>
<dbReference type="InterPro" id="IPR003721">
    <property type="entry name" value="Pantoate_ligase"/>
</dbReference>
<dbReference type="InterPro" id="IPR004821">
    <property type="entry name" value="Cyt_trans-like"/>
</dbReference>
<sequence>MKLINTIKELNLLLESLDKSKTIGLVPTMGALHLGHISLIEQAIKENDFTIVSIFVNPTQFNNKEDLAKYPNTLNEDILLLKSVSNHIIVFSPSANEIYSGNISSQSYDFNGLDKVMEGKFRKGHFNGVGTIVEKLLTLTKPTRAYFGEKDFQQLQIIRKLVAIKDLPVSIIGCPIIREYNGLAMSSRNERLSETLREEAAFIYKTLKSAKEKFGTKNAEYIMDWVKNEFSAQPNLELEYFKIVDEAQLQPISEFDKNSKYRAFIAVYAGEVRLIDNLAL</sequence>
<dbReference type="NCBIfam" id="TIGR00018">
    <property type="entry name" value="panC"/>
    <property type="match status" value="1"/>
</dbReference>
<comment type="catalytic activity">
    <reaction evidence="7 8">
        <text>(R)-pantoate + beta-alanine + ATP = (R)-pantothenate + AMP + diphosphate + H(+)</text>
        <dbReference type="Rhea" id="RHEA:10912"/>
        <dbReference type="ChEBI" id="CHEBI:15378"/>
        <dbReference type="ChEBI" id="CHEBI:15980"/>
        <dbReference type="ChEBI" id="CHEBI:29032"/>
        <dbReference type="ChEBI" id="CHEBI:30616"/>
        <dbReference type="ChEBI" id="CHEBI:33019"/>
        <dbReference type="ChEBI" id="CHEBI:57966"/>
        <dbReference type="ChEBI" id="CHEBI:456215"/>
        <dbReference type="EC" id="6.3.2.1"/>
    </reaction>
</comment>
<evidence type="ECO:0000256" key="3">
    <source>
        <dbReference type="ARBA" id="ARBA00022598"/>
    </source>
</evidence>
<dbReference type="PANTHER" id="PTHR21299:SF1">
    <property type="entry name" value="PANTOATE--BETA-ALANINE LIGASE"/>
    <property type="match status" value="1"/>
</dbReference>